<sequence length="411" mass="44990">MYYTGRERPVKQNARSTFACRDVPVVRTGSISGCLSIGTATASTRREAVPSCPRGSAVIVKMQDCSRRLSRPLLVLALLLTVCYFIVSGRGWISGTLHCEQSTGPTRVCPLGTVDAQTGSVPREGFSQIFFLETGGHGSLTARISCAVESAAKLHPHWTVHLLSAASGDANITFSGPYAQMIRSIPNAAVSVIRPKEVFRGTPLESWYESGILDKSAFPVEHMADALRLAVLYKQGGVYLDIDVIVMRSLDPLPPFVCQSPVENGDMVSNGFLAFRRGAPFLMHLMQRAHEVYKPEEWSSIGPKLLRSVTLERCGAQEVKALLGRRCGGDTGFTVIPHWMFLPVPYDRWESFFIANASREAWLMSSASYVVHVYNKMSSKAPAAPGSAYRQAAETFCPESLRMSLDVLGTF</sequence>
<proteinExistence type="predicted"/>
<reference evidence="1" key="1">
    <citation type="submission" date="2020-05" db="EMBL/GenBank/DDBJ databases">
        <title>Large-scale comparative analyses of tick genomes elucidate their genetic diversity and vector capacities.</title>
        <authorList>
            <person name="Jia N."/>
            <person name="Wang J."/>
            <person name="Shi W."/>
            <person name="Du L."/>
            <person name="Sun Y."/>
            <person name="Zhan W."/>
            <person name="Jiang J."/>
            <person name="Wang Q."/>
            <person name="Zhang B."/>
            <person name="Ji P."/>
            <person name="Sakyi L.B."/>
            <person name="Cui X."/>
            <person name="Yuan T."/>
            <person name="Jiang B."/>
            <person name="Yang W."/>
            <person name="Lam T.T.-Y."/>
            <person name="Chang Q."/>
            <person name="Ding S."/>
            <person name="Wang X."/>
            <person name="Zhu J."/>
            <person name="Ruan X."/>
            <person name="Zhao L."/>
            <person name="Wei J."/>
            <person name="Que T."/>
            <person name="Du C."/>
            <person name="Cheng J."/>
            <person name="Dai P."/>
            <person name="Han X."/>
            <person name="Huang E."/>
            <person name="Gao Y."/>
            <person name="Liu J."/>
            <person name="Shao H."/>
            <person name="Ye R."/>
            <person name="Li L."/>
            <person name="Wei W."/>
            <person name="Wang X."/>
            <person name="Wang C."/>
            <person name="Yang T."/>
            <person name="Huo Q."/>
            <person name="Li W."/>
            <person name="Guo W."/>
            <person name="Chen H."/>
            <person name="Zhou L."/>
            <person name="Ni X."/>
            <person name="Tian J."/>
            <person name="Zhou Y."/>
            <person name="Sheng Y."/>
            <person name="Liu T."/>
            <person name="Pan Y."/>
            <person name="Xia L."/>
            <person name="Li J."/>
            <person name="Zhao F."/>
            <person name="Cao W."/>
        </authorList>
    </citation>
    <scope>NUCLEOTIDE SEQUENCE</scope>
    <source>
        <strain evidence="1">Hyas-2018</strain>
    </source>
</reference>
<organism evidence="1 2">
    <name type="scientific">Hyalomma asiaticum</name>
    <name type="common">Tick</name>
    <dbReference type="NCBI Taxonomy" id="266040"/>
    <lineage>
        <taxon>Eukaryota</taxon>
        <taxon>Metazoa</taxon>
        <taxon>Ecdysozoa</taxon>
        <taxon>Arthropoda</taxon>
        <taxon>Chelicerata</taxon>
        <taxon>Arachnida</taxon>
        <taxon>Acari</taxon>
        <taxon>Parasitiformes</taxon>
        <taxon>Ixodida</taxon>
        <taxon>Ixodoidea</taxon>
        <taxon>Ixodidae</taxon>
        <taxon>Hyalomminae</taxon>
        <taxon>Hyalomma</taxon>
    </lineage>
</organism>
<accession>A0ACB7RWA7</accession>
<dbReference type="EMBL" id="CM023487">
    <property type="protein sequence ID" value="KAH6926114.1"/>
    <property type="molecule type" value="Genomic_DNA"/>
</dbReference>
<gene>
    <name evidence="1" type="ORF">HPB50_014564</name>
</gene>
<evidence type="ECO:0000313" key="1">
    <source>
        <dbReference type="EMBL" id="KAH6926114.1"/>
    </source>
</evidence>
<comment type="caution">
    <text evidence="1">The sequence shown here is derived from an EMBL/GenBank/DDBJ whole genome shotgun (WGS) entry which is preliminary data.</text>
</comment>
<name>A0ACB7RWA7_HYAAI</name>
<protein>
    <submittedName>
        <fullName evidence="1">Uncharacterized protein</fullName>
    </submittedName>
</protein>
<dbReference type="Proteomes" id="UP000821845">
    <property type="component" value="Chromosome 7"/>
</dbReference>
<keyword evidence="2" id="KW-1185">Reference proteome</keyword>
<evidence type="ECO:0000313" key="2">
    <source>
        <dbReference type="Proteomes" id="UP000821845"/>
    </source>
</evidence>